<dbReference type="Gene3D" id="1.20.1280.50">
    <property type="match status" value="1"/>
</dbReference>
<proteinExistence type="predicted"/>
<reference evidence="2 3" key="1">
    <citation type="submission" date="2020-10" db="EMBL/GenBank/DDBJ databases">
        <title>The Coptis chinensis genome and diversification of protoberbering-type alkaloids.</title>
        <authorList>
            <person name="Wang B."/>
            <person name="Shu S."/>
            <person name="Song C."/>
            <person name="Liu Y."/>
        </authorList>
    </citation>
    <scope>NUCLEOTIDE SEQUENCE [LARGE SCALE GENOMIC DNA]</scope>
    <source>
        <strain evidence="2">HL-2020</strain>
        <tissue evidence="2">Leaf</tissue>
    </source>
</reference>
<dbReference type="Proteomes" id="UP000631114">
    <property type="component" value="Unassembled WGS sequence"/>
</dbReference>
<dbReference type="InterPro" id="IPR017451">
    <property type="entry name" value="F-box-assoc_interact_dom"/>
</dbReference>
<comment type="caution">
    <text evidence="2">The sequence shown here is derived from an EMBL/GenBank/DDBJ whole genome shotgun (WGS) entry which is preliminary data.</text>
</comment>
<dbReference type="EMBL" id="JADFTS010000009">
    <property type="protein sequence ID" value="KAF9588765.1"/>
    <property type="molecule type" value="Genomic_DNA"/>
</dbReference>
<dbReference type="Pfam" id="PF00646">
    <property type="entry name" value="F-box"/>
    <property type="match status" value="1"/>
</dbReference>
<keyword evidence="3" id="KW-1185">Reference proteome</keyword>
<dbReference type="InterPro" id="IPR050796">
    <property type="entry name" value="SCF_F-box_component"/>
</dbReference>
<dbReference type="SMART" id="SM00256">
    <property type="entry name" value="FBOX"/>
    <property type="match status" value="1"/>
</dbReference>
<dbReference type="InterPro" id="IPR013187">
    <property type="entry name" value="F-box-assoc_dom_typ3"/>
</dbReference>
<evidence type="ECO:0000313" key="3">
    <source>
        <dbReference type="Proteomes" id="UP000631114"/>
    </source>
</evidence>
<evidence type="ECO:0000259" key="1">
    <source>
        <dbReference type="PROSITE" id="PS50181"/>
    </source>
</evidence>
<dbReference type="AlphaFoldDB" id="A0A835GYB0"/>
<dbReference type="PANTHER" id="PTHR31672:SF13">
    <property type="entry name" value="F-BOX PROTEIN CPR30-LIKE"/>
    <property type="match status" value="1"/>
</dbReference>
<dbReference type="PANTHER" id="PTHR31672">
    <property type="entry name" value="BNACNNG10540D PROTEIN"/>
    <property type="match status" value="1"/>
</dbReference>
<sequence length="332" mass="38354">MDRFPTDIITIILTYLPVKSVLRCRSVSKTWLAIIDSLQFPELHLNASTRSSNSSSFIILPTDFNEIYITNEDERFPRILETTKINLSFYQEADLIQDPSVHGLMFFSTWCRSYSKEAHNYISMYICNPATRDFVKLPNLNIPECTTSKLVSGLGFDTVRREFKVVQIFYQSWDVRISEVQVYTLGANSWRNLGRAPNVKFKKHFRAFVNGSVHWLAEDESEDGFRCLSVIDNFSAGHIEIWIMKEYNVKESWTRYVVSKLDVDGVLCETVQPILLRKNGEIVILYDRMELVSYNIGNGNFNAFEVHGLPGLPHETYKIFSYVETLTSLNAF</sequence>
<organism evidence="2 3">
    <name type="scientific">Coptis chinensis</name>
    <dbReference type="NCBI Taxonomy" id="261450"/>
    <lineage>
        <taxon>Eukaryota</taxon>
        <taxon>Viridiplantae</taxon>
        <taxon>Streptophyta</taxon>
        <taxon>Embryophyta</taxon>
        <taxon>Tracheophyta</taxon>
        <taxon>Spermatophyta</taxon>
        <taxon>Magnoliopsida</taxon>
        <taxon>Ranunculales</taxon>
        <taxon>Ranunculaceae</taxon>
        <taxon>Coptidoideae</taxon>
        <taxon>Coptis</taxon>
    </lineage>
</organism>
<dbReference type="SUPFAM" id="SSF81383">
    <property type="entry name" value="F-box domain"/>
    <property type="match status" value="1"/>
</dbReference>
<protein>
    <recommendedName>
        <fullName evidence="1">F-box domain-containing protein</fullName>
    </recommendedName>
</protein>
<dbReference type="InterPro" id="IPR001810">
    <property type="entry name" value="F-box_dom"/>
</dbReference>
<dbReference type="OrthoDB" id="610337at2759"/>
<dbReference type="NCBIfam" id="TIGR01640">
    <property type="entry name" value="F_box_assoc_1"/>
    <property type="match status" value="1"/>
</dbReference>
<dbReference type="PROSITE" id="PS50181">
    <property type="entry name" value="FBOX"/>
    <property type="match status" value="1"/>
</dbReference>
<name>A0A835GYB0_9MAGN</name>
<dbReference type="InterPro" id="IPR036047">
    <property type="entry name" value="F-box-like_dom_sf"/>
</dbReference>
<feature type="domain" description="F-box" evidence="1">
    <location>
        <begin position="1"/>
        <end position="43"/>
    </location>
</feature>
<evidence type="ECO:0000313" key="2">
    <source>
        <dbReference type="EMBL" id="KAF9588765.1"/>
    </source>
</evidence>
<dbReference type="Pfam" id="PF08268">
    <property type="entry name" value="FBA_3"/>
    <property type="match status" value="1"/>
</dbReference>
<gene>
    <name evidence="2" type="ORF">IFM89_015492</name>
</gene>
<accession>A0A835GYB0</accession>